<dbReference type="Proteomes" id="UP000019140">
    <property type="component" value="Unassembled WGS sequence"/>
</dbReference>
<dbReference type="GO" id="GO:0006313">
    <property type="term" value="P:DNA transposition"/>
    <property type="evidence" value="ECO:0007669"/>
    <property type="project" value="InterPro"/>
</dbReference>
<dbReference type="HOGENOM" id="CLU_537136_0_0_7"/>
<evidence type="ECO:0000256" key="4">
    <source>
        <dbReference type="ARBA" id="ARBA00023125"/>
    </source>
</evidence>
<name>W4M9Y1_9BACT</name>
<accession>W4M9Y1</accession>
<dbReference type="Pfam" id="PF00872">
    <property type="entry name" value="Transposase_mut"/>
    <property type="match status" value="1"/>
</dbReference>
<dbReference type="AlphaFoldDB" id="W4M9Y1"/>
<evidence type="ECO:0008006" key="9">
    <source>
        <dbReference type="Google" id="ProtNLM"/>
    </source>
</evidence>
<dbReference type="PROSITE" id="PS01007">
    <property type="entry name" value="TRANSPOSASE_MUTATOR"/>
    <property type="match status" value="1"/>
</dbReference>
<keyword evidence="3" id="KW-0815">Transposition</keyword>
<proteinExistence type="inferred from homology"/>
<comment type="function">
    <text evidence="1">Required for the transposition of the insertion element.</text>
</comment>
<organism evidence="7 8">
    <name type="scientific">Candidatus Entotheonella gemina</name>
    <dbReference type="NCBI Taxonomy" id="1429439"/>
    <lineage>
        <taxon>Bacteria</taxon>
        <taxon>Pseudomonadati</taxon>
        <taxon>Nitrospinota/Tectimicrobiota group</taxon>
        <taxon>Candidatus Tectimicrobiota</taxon>
        <taxon>Candidatus Entotheonellia</taxon>
        <taxon>Candidatus Entotheonellales</taxon>
        <taxon>Candidatus Entotheonellaceae</taxon>
        <taxon>Candidatus Entotheonella</taxon>
    </lineage>
</organism>
<reference evidence="7 8" key="1">
    <citation type="journal article" date="2014" name="Nature">
        <title>An environmental bacterial taxon with a large and distinct metabolic repertoire.</title>
        <authorList>
            <person name="Wilson M.C."/>
            <person name="Mori T."/>
            <person name="Ruckert C."/>
            <person name="Uria A.R."/>
            <person name="Helf M.J."/>
            <person name="Takada K."/>
            <person name="Gernert C."/>
            <person name="Steffens U.A."/>
            <person name="Heycke N."/>
            <person name="Schmitt S."/>
            <person name="Rinke C."/>
            <person name="Helfrich E.J."/>
            <person name="Brachmann A.O."/>
            <person name="Gurgui C."/>
            <person name="Wakimoto T."/>
            <person name="Kracht M."/>
            <person name="Crusemann M."/>
            <person name="Hentschel U."/>
            <person name="Abe I."/>
            <person name="Matsunaga S."/>
            <person name="Kalinowski J."/>
            <person name="Takeyama H."/>
            <person name="Piel J."/>
        </authorList>
    </citation>
    <scope>NUCLEOTIDE SEQUENCE [LARGE SCALE GENOMIC DNA]</scope>
    <source>
        <strain evidence="8">TSY2</strain>
    </source>
</reference>
<evidence type="ECO:0000256" key="2">
    <source>
        <dbReference type="ARBA" id="ARBA00010961"/>
    </source>
</evidence>
<dbReference type="GO" id="GO:0004803">
    <property type="term" value="F:transposase activity"/>
    <property type="evidence" value="ECO:0007669"/>
    <property type="project" value="InterPro"/>
</dbReference>
<evidence type="ECO:0000313" key="8">
    <source>
        <dbReference type="Proteomes" id="UP000019140"/>
    </source>
</evidence>
<comment type="caution">
    <text evidence="7">The sequence shown here is derived from an EMBL/GenBank/DDBJ whole genome shotgun (WGS) entry which is preliminary data.</text>
</comment>
<feature type="region of interest" description="Disordered" evidence="6">
    <location>
        <begin position="232"/>
        <end position="251"/>
    </location>
</feature>
<keyword evidence="8" id="KW-1185">Reference proteome</keyword>
<gene>
    <name evidence="7" type="ORF">ETSY2_13695</name>
</gene>
<protein>
    <recommendedName>
        <fullName evidence="9">Transposase</fullName>
    </recommendedName>
</protein>
<dbReference type="GO" id="GO:0003677">
    <property type="term" value="F:DNA binding"/>
    <property type="evidence" value="ECO:0007669"/>
    <property type="project" value="UniProtKB-KW"/>
</dbReference>
<evidence type="ECO:0000313" key="7">
    <source>
        <dbReference type="EMBL" id="ETX07008.1"/>
    </source>
</evidence>
<dbReference type="EMBL" id="AZHX01000549">
    <property type="protein sequence ID" value="ETX07008.1"/>
    <property type="molecule type" value="Genomic_DNA"/>
</dbReference>
<comment type="similarity">
    <text evidence="2">Belongs to the transposase mutator family.</text>
</comment>
<evidence type="ECO:0000256" key="3">
    <source>
        <dbReference type="ARBA" id="ARBA00022578"/>
    </source>
</evidence>
<evidence type="ECO:0000256" key="1">
    <source>
        <dbReference type="ARBA" id="ARBA00002190"/>
    </source>
</evidence>
<dbReference type="InterPro" id="IPR001207">
    <property type="entry name" value="Transposase_mutator"/>
</dbReference>
<evidence type="ECO:0000256" key="6">
    <source>
        <dbReference type="SAM" id="MobiDB-lite"/>
    </source>
</evidence>
<keyword evidence="5" id="KW-0233">DNA recombination</keyword>
<evidence type="ECO:0000256" key="5">
    <source>
        <dbReference type="ARBA" id="ARBA00023172"/>
    </source>
</evidence>
<keyword evidence="4" id="KW-0238">DNA-binding</keyword>
<sequence length="507" mass="57741">MRLLSAEAQSIAAPGSTYGYDVVVRIGWLRYQARATYTEIHRELASQVRISESHIRYLYQHIYLPLLACHERQYRDRLAQIAQAQGGFIIALDGLAPQGGEPQIWFIRELTSGLTLRSGWLAQQDQTTFEAFLRPLKQLEWPILAVLSDQQTGLMPAVRKVFPKSRYQFCQAHYLRNLAEPLADTDSAFKMDLRKAVRQHVGDLIHKAPKPEPDPGGVLTVTGLLPSPIRGSEADGVFAPPSSRDRTPQSEADDVIAQLLRRTRYLLTLKGRPPFRLAGMETYERLDDVARLSLDLLTQRYDARLAHLYQGLRSALLPFAQPYQDLQQGAAWLRDIAYILEPAGPQGRSGDQVAEQLRDYLGAIRCQHDVSPTIYDFGRHLAKVSWSYWPGLFHCYELPGLPRTNNEIESHFRDTGRQMLRTTGQKGLTGRTLQRQGAWELLPRPATEAKLLDSLSQMPPEDLTQERQRFAKHRDRFRMQSRSPRQTQIQFAQLRQRWVALPSTGTG</sequence>